<dbReference type="Gene3D" id="3.40.50.150">
    <property type="entry name" value="Vaccinia Virus protein VP39"/>
    <property type="match status" value="1"/>
</dbReference>
<dbReference type="AlphaFoldDB" id="A0A9D1SSG4"/>
<dbReference type="EMBL" id="DVNZ01000095">
    <property type="protein sequence ID" value="HIU94103.1"/>
    <property type="molecule type" value="Genomic_DNA"/>
</dbReference>
<name>A0A9D1SSG4_9FIRM</name>
<dbReference type="GO" id="GO:0008168">
    <property type="term" value="F:methyltransferase activity"/>
    <property type="evidence" value="ECO:0007669"/>
    <property type="project" value="UniProtKB-KW"/>
</dbReference>
<dbReference type="InterPro" id="IPR029063">
    <property type="entry name" value="SAM-dependent_MTases_sf"/>
</dbReference>
<protein>
    <submittedName>
        <fullName evidence="1">Class I SAM-dependent methyltransferase</fullName>
    </submittedName>
</protein>
<dbReference type="Proteomes" id="UP000824128">
    <property type="component" value="Unassembled WGS sequence"/>
</dbReference>
<proteinExistence type="predicted"/>
<reference evidence="1" key="2">
    <citation type="journal article" date="2021" name="PeerJ">
        <title>Extensive microbial diversity within the chicken gut microbiome revealed by metagenomics and culture.</title>
        <authorList>
            <person name="Gilroy R."/>
            <person name="Ravi A."/>
            <person name="Getino M."/>
            <person name="Pursley I."/>
            <person name="Horton D.L."/>
            <person name="Alikhan N.F."/>
            <person name="Baker D."/>
            <person name="Gharbi K."/>
            <person name="Hall N."/>
            <person name="Watson M."/>
            <person name="Adriaenssens E.M."/>
            <person name="Foster-Nyarko E."/>
            <person name="Jarju S."/>
            <person name="Secka A."/>
            <person name="Antonio M."/>
            <person name="Oren A."/>
            <person name="Chaudhuri R.R."/>
            <person name="La Ragione R."/>
            <person name="Hildebrand F."/>
            <person name="Pallen M.J."/>
        </authorList>
    </citation>
    <scope>NUCLEOTIDE SEQUENCE</scope>
    <source>
        <strain evidence="1">ChiGjej2B2-16831</strain>
    </source>
</reference>
<reference evidence="1" key="1">
    <citation type="submission" date="2020-10" db="EMBL/GenBank/DDBJ databases">
        <authorList>
            <person name="Gilroy R."/>
        </authorList>
    </citation>
    <scope>NUCLEOTIDE SEQUENCE</scope>
    <source>
        <strain evidence="1">ChiGjej2B2-16831</strain>
    </source>
</reference>
<comment type="caution">
    <text evidence="1">The sequence shown here is derived from an EMBL/GenBank/DDBJ whole genome shotgun (WGS) entry which is preliminary data.</text>
</comment>
<dbReference type="GO" id="GO:0032259">
    <property type="term" value="P:methylation"/>
    <property type="evidence" value="ECO:0007669"/>
    <property type="project" value="UniProtKB-KW"/>
</dbReference>
<keyword evidence="1" id="KW-0489">Methyltransferase</keyword>
<gene>
    <name evidence="1" type="ORF">IAD24_02985</name>
</gene>
<dbReference type="SUPFAM" id="SSF53335">
    <property type="entry name" value="S-adenosyl-L-methionine-dependent methyltransferases"/>
    <property type="match status" value="1"/>
</dbReference>
<sequence length="105" mass="11911">AVMDITDIAPLFFAVHALLGEGGIFVFATQHPCFVTLTDRYMTPHAYYDIALAGQPRQQCYYHRSLQDIFRPCFAAGFVIDGLREACYRTDPERPAVLIARLKKQ</sequence>
<feature type="non-terminal residue" evidence="1">
    <location>
        <position position="1"/>
    </location>
</feature>
<accession>A0A9D1SSG4</accession>
<evidence type="ECO:0000313" key="1">
    <source>
        <dbReference type="EMBL" id="HIU94103.1"/>
    </source>
</evidence>
<evidence type="ECO:0000313" key="2">
    <source>
        <dbReference type="Proteomes" id="UP000824128"/>
    </source>
</evidence>
<keyword evidence="1" id="KW-0808">Transferase</keyword>
<organism evidence="1 2">
    <name type="scientific">Candidatus Aphodomorpha intestinavium</name>
    <dbReference type="NCBI Taxonomy" id="2840672"/>
    <lineage>
        <taxon>Bacteria</taxon>
        <taxon>Bacillati</taxon>
        <taxon>Bacillota</taxon>
        <taxon>Clostridia</taxon>
        <taxon>Eubacteriales</taxon>
        <taxon>Candidatus Aphodomorpha</taxon>
    </lineage>
</organism>